<dbReference type="Pfam" id="PF01841">
    <property type="entry name" value="Transglut_core"/>
    <property type="match status" value="1"/>
</dbReference>
<proteinExistence type="predicted"/>
<reference evidence="5" key="1">
    <citation type="journal article" date="2019" name="Int. J. Syst. Evol. Microbiol.">
        <title>The Global Catalogue of Microorganisms (GCM) 10K type strain sequencing project: providing services to taxonomists for standard genome sequencing and annotation.</title>
        <authorList>
            <consortium name="The Broad Institute Genomics Platform"/>
            <consortium name="The Broad Institute Genome Sequencing Center for Infectious Disease"/>
            <person name="Wu L."/>
            <person name="Ma J."/>
        </authorList>
    </citation>
    <scope>NUCLEOTIDE SEQUENCE [LARGE SCALE GENOMIC DNA]</scope>
    <source>
        <strain evidence="5">JCM 18283</strain>
    </source>
</reference>
<comment type="caution">
    <text evidence="4">The sequence shown here is derived from an EMBL/GenBank/DDBJ whole genome shotgun (WGS) entry which is preliminary data.</text>
</comment>
<feature type="signal peptide" evidence="1">
    <location>
        <begin position="1"/>
        <end position="20"/>
    </location>
</feature>
<evidence type="ECO:0000313" key="5">
    <source>
        <dbReference type="Proteomes" id="UP001501436"/>
    </source>
</evidence>
<feature type="chain" id="PRO_5045589757" description="DUF3857 domain-containing protein" evidence="1">
    <location>
        <begin position="21"/>
        <end position="637"/>
    </location>
</feature>
<feature type="domain" description="Transglutaminase-like" evidence="2">
    <location>
        <begin position="278"/>
        <end position="380"/>
    </location>
</feature>
<accession>A0ABP9FQ37</accession>
<gene>
    <name evidence="4" type="ORF">GCM10023313_03030</name>
</gene>
<evidence type="ECO:0008006" key="6">
    <source>
        <dbReference type="Google" id="ProtNLM"/>
    </source>
</evidence>
<evidence type="ECO:0000313" key="4">
    <source>
        <dbReference type="EMBL" id="GAA4903863.1"/>
    </source>
</evidence>
<dbReference type="InterPro" id="IPR024618">
    <property type="entry name" value="DUF3857"/>
</dbReference>
<keyword evidence="5" id="KW-1185">Reference proteome</keyword>
<protein>
    <recommendedName>
        <fullName evidence="6">DUF3857 domain-containing protein</fullName>
    </recommendedName>
</protein>
<sequence length="637" mass="71958">MFKRLFLLGMLLAGGIPVFAQKVSPELYKASTIPDSLKTDADAVLRYKSEEITISTPGRRIHKAHSVVTVLNEHAIDETRIILPYDKTSFINSFQMIVYNADGGVIKKYKKSDMYDRSAIDNISIITDQRIKAISHTVASYPLTIEMIFELEDDGILSYGSWQLQEAERSVQYSSCTFIVNPAAGLRYNNRNTTIKPQKSVINGNDVYSWSVSNLKAFKNEKGVPEWCVAPRVDFSPVNFSYDNRPGKLDTWENFGKWIQALNSDVNTLPPARAEEFRKMTANFKTDKEKAKFLYEYLQKNMRYVSIQLGIGGLKPFAASFVDQKKYGDCKALSNYMYAMLKAVNIPANYALIRAGENSEPADFAFSQNRFNHAILCIPFKNDTTWLECTSDTQPFGVLGTFTENRNALLITESGGKLVSTPKTKAANNAFNSNVNIKLNADGSAVSTIKLKNTGEFRSMMLGVAEMSVDEQKEFFIRYLKMKQPAAFNIKQADDKDGMKELELEMAYDKFSDVIAGPRQFYKPAAFDLWAYTCPAEEKRKADFYFDHPLLKNCVTTISLPEGFEVENMPANQTLKFAYGDYTLNYAYDAAKNEVVSTAKFTLNNHIIPAAKYTEMQQYLDNVAKAQNKKLVIKRKA</sequence>
<dbReference type="Proteomes" id="UP001501436">
    <property type="component" value="Unassembled WGS sequence"/>
</dbReference>
<evidence type="ECO:0000259" key="2">
    <source>
        <dbReference type="Pfam" id="PF01841"/>
    </source>
</evidence>
<feature type="domain" description="DUF3857" evidence="3">
    <location>
        <begin position="59"/>
        <end position="218"/>
    </location>
</feature>
<dbReference type="EMBL" id="BAABJI010000001">
    <property type="protein sequence ID" value="GAA4903863.1"/>
    <property type="molecule type" value="Genomic_DNA"/>
</dbReference>
<organism evidence="4 5">
    <name type="scientific">Mucilaginibacter defluvii</name>
    <dbReference type="NCBI Taxonomy" id="1196019"/>
    <lineage>
        <taxon>Bacteria</taxon>
        <taxon>Pseudomonadati</taxon>
        <taxon>Bacteroidota</taxon>
        <taxon>Sphingobacteriia</taxon>
        <taxon>Sphingobacteriales</taxon>
        <taxon>Sphingobacteriaceae</taxon>
        <taxon>Mucilaginibacter</taxon>
    </lineage>
</organism>
<dbReference type="Gene3D" id="2.60.120.1130">
    <property type="match status" value="1"/>
</dbReference>
<dbReference type="RefSeq" id="WP_345329116.1">
    <property type="nucleotide sequence ID" value="NZ_BAABJI010000001.1"/>
</dbReference>
<dbReference type="InterPro" id="IPR002931">
    <property type="entry name" value="Transglutaminase-like"/>
</dbReference>
<evidence type="ECO:0000259" key="3">
    <source>
        <dbReference type="Pfam" id="PF12969"/>
    </source>
</evidence>
<dbReference type="SUPFAM" id="SSF54001">
    <property type="entry name" value="Cysteine proteinases"/>
    <property type="match status" value="1"/>
</dbReference>
<evidence type="ECO:0000256" key="1">
    <source>
        <dbReference type="SAM" id="SignalP"/>
    </source>
</evidence>
<keyword evidence="1" id="KW-0732">Signal</keyword>
<dbReference type="Gene3D" id="3.10.620.30">
    <property type="match status" value="1"/>
</dbReference>
<name>A0ABP9FQ37_9SPHI</name>
<dbReference type="Gene3D" id="2.60.40.3140">
    <property type="match status" value="1"/>
</dbReference>
<dbReference type="Pfam" id="PF12969">
    <property type="entry name" value="DUF3857"/>
    <property type="match status" value="1"/>
</dbReference>
<dbReference type="InterPro" id="IPR038765">
    <property type="entry name" value="Papain-like_cys_pep_sf"/>
</dbReference>